<dbReference type="AlphaFoldDB" id="A0A6V8KVE1"/>
<dbReference type="Proteomes" id="UP000482960">
    <property type="component" value="Unassembled WGS sequence"/>
</dbReference>
<evidence type="ECO:0000256" key="1">
    <source>
        <dbReference type="SAM" id="MobiDB-lite"/>
    </source>
</evidence>
<name>A0A6V8KVE1_9ACTN</name>
<accession>A0A6V8KVE1</accession>
<protein>
    <submittedName>
        <fullName evidence="2">Uncharacterized protein</fullName>
    </submittedName>
</protein>
<evidence type="ECO:0000313" key="3">
    <source>
        <dbReference type="Proteomes" id="UP000482960"/>
    </source>
</evidence>
<dbReference type="EMBL" id="BLPG01000001">
    <property type="protein sequence ID" value="GFJ87420.1"/>
    <property type="molecule type" value="Genomic_DNA"/>
</dbReference>
<proteinExistence type="predicted"/>
<keyword evidence="3" id="KW-1185">Reference proteome</keyword>
<gene>
    <name evidence="2" type="ORF">Prum_010620</name>
</gene>
<feature type="region of interest" description="Disordered" evidence="1">
    <location>
        <begin position="60"/>
        <end position="96"/>
    </location>
</feature>
<reference evidence="2 3" key="1">
    <citation type="submission" date="2020-03" db="EMBL/GenBank/DDBJ databases">
        <title>Whole genome shotgun sequence of Phytohabitans rumicis NBRC 108638.</title>
        <authorList>
            <person name="Komaki H."/>
            <person name="Tamura T."/>
        </authorList>
    </citation>
    <scope>NUCLEOTIDE SEQUENCE [LARGE SCALE GENOMIC DNA]</scope>
    <source>
        <strain evidence="2 3">NBRC 108638</strain>
    </source>
</reference>
<evidence type="ECO:0000313" key="2">
    <source>
        <dbReference type="EMBL" id="GFJ87420.1"/>
    </source>
</evidence>
<comment type="caution">
    <text evidence="2">The sequence shown here is derived from an EMBL/GenBank/DDBJ whole genome shotgun (WGS) entry which is preliminary data.</text>
</comment>
<reference evidence="2 3" key="2">
    <citation type="submission" date="2020-03" db="EMBL/GenBank/DDBJ databases">
        <authorList>
            <person name="Ichikawa N."/>
            <person name="Kimura A."/>
            <person name="Kitahashi Y."/>
            <person name="Uohara A."/>
        </authorList>
    </citation>
    <scope>NUCLEOTIDE SEQUENCE [LARGE SCALE GENOMIC DNA]</scope>
    <source>
        <strain evidence="2 3">NBRC 108638</strain>
    </source>
</reference>
<organism evidence="2 3">
    <name type="scientific">Phytohabitans rumicis</name>
    <dbReference type="NCBI Taxonomy" id="1076125"/>
    <lineage>
        <taxon>Bacteria</taxon>
        <taxon>Bacillati</taxon>
        <taxon>Actinomycetota</taxon>
        <taxon>Actinomycetes</taxon>
        <taxon>Micromonosporales</taxon>
        <taxon>Micromonosporaceae</taxon>
    </lineage>
</organism>
<sequence>MSAYELIYTGAYGQGSYVVVHISLYADTKIRRSRGPGVLLHRGPSDPYVPLVAAYGSSKARGYPDSVSADTLPGTLRAGKARNRSTTSGGRLAFAK</sequence>